<feature type="domain" description="Cyclic nucleotide-binding" evidence="1">
    <location>
        <begin position="29"/>
        <end position="108"/>
    </location>
</feature>
<organism evidence="2 3">
    <name type="scientific">Flavobacterium akiainvivens</name>
    <dbReference type="NCBI Taxonomy" id="1202724"/>
    <lineage>
        <taxon>Bacteria</taxon>
        <taxon>Pseudomonadati</taxon>
        <taxon>Bacteroidota</taxon>
        <taxon>Flavobacteriia</taxon>
        <taxon>Flavobacteriales</taxon>
        <taxon>Flavobacteriaceae</taxon>
        <taxon>Flavobacterium</taxon>
    </lineage>
</organism>
<dbReference type="PATRIC" id="fig|1202724.3.peg.363"/>
<sequence length="181" mass="21137">MDVLRQLLARIDGFDVPLWQPETLRLKRNEVLTVAGYVHTDIYFVKSGALRIYHQTTEVENTIRFGYEGSLFTALDSFLTSKPSVYDVQAIRASELMVMKKADFDRFINSHITHLQLWNQMLGYTITALLERETDLLAATPRERYERVLQRSPQLFQHIPHRHIASYLRMAPETLSRLKKS</sequence>
<dbReference type="Pfam" id="PF00027">
    <property type="entry name" value="cNMP_binding"/>
    <property type="match status" value="1"/>
</dbReference>
<dbReference type="Proteomes" id="UP000037755">
    <property type="component" value="Unassembled WGS sequence"/>
</dbReference>
<comment type="caution">
    <text evidence="2">The sequence shown here is derived from an EMBL/GenBank/DDBJ whole genome shotgun (WGS) entry which is preliminary data.</text>
</comment>
<name>A0A0M8MFV5_9FLAO</name>
<dbReference type="RefSeq" id="WP_074961483.1">
    <property type="nucleotide sequence ID" value="NZ_FOYA01000004.1"/>
</dbReference>
<proteinExistence type="predicted"/>
<keyword evidence="3" id="KW-1185">Reference proteome</keyword>
<dbReference type="PROSITE" id="PS50042">
    <property type="entry name" value="CNMP_BINDING_3"/>
    <property type="match status" value="1"/>
</dbReference>
<dbReference type="Gene3D" id="2.60.120.10">
    <property type="entry name" value="Jelly Rolls"/>
    <property type="match status" value="1"/>
</dbReference>
<dbReference type="EMBL" id="LIYD01000005">
    <property type="protein sequence ID" value="KOS04907.1"/>
    <property type="molecule type" value="Genomic_DNA"/>
</dbReference>
<accession>A0A0M8MFV5</accession>
<evidence type="ECO:0000313" key="3">
    <source>
        <dbReference type="Proteomes" id="UP000037755"/>
    </source>
</evidence>
<dbReference type="STRING" id="1202724.AM493_01790"/>
<gene>
    <name evidence="2" type="ORF">AM493_01790</name>
</gene>
<dbReference type="InterPro" id="IPR014710">
    <property type="entry name" value="RmlC-like_jellyroll"/>
</dbReference>
<dbReference type="AlphaFoldDB" id="A0A0M8MFV5"/>
<dbReference type="InterPro" id="IPR018490">
    <property type="entry name" value="cNMP-bd_dom_sf"/>
</dbReference>
<dbReference type="InterPro" id="IPR000595">
    <property type="entry name" value="cNMP-bd_dom"/>
</dbReference>
<dbReference type="OrthoDB" id="792939at2"/>
<dbReference type="SUPFAM" id="SSF51206">
    <property type="entry name" value="cAMP-binding domain-like"/>
    <property type="match status" value="1"/>
</dbReference>
<evidence type="ECO:0000313" key="2">
    <source>
        <dbReference type="EMBL" id="KOS04907.1"/>
    </source>
</evidence>
<evidence type="ECO:0000259" key="1">
    <source>
        <dbReference type="PROSITE" id="PS50042"/>
    </source>
</evidence>
<reference evidence="2 3" key="1">
    <citation type="submission" date="2015-08" db="EMBL/GenBank/DDBJ databases">
        <title>Whole genome sequence of Flavobacterium akiainvivens IK-1T, from decaying Wikstroemia oahuensis, an endemic Hawaiian shrub.</title>
        <authorList>
            <person name="Wan X."/>
            <person name="Hou S."/>
            <person name="Saito J."/>
            <person name="Donachie S."/>
        </authorList>
    </citation>
    <scope>NUCLEOTIDE SEQUENCE [LARGE SCALE GENOMIC DNA]</scope>
    <source>
        <strain evidence="2 3">IK-1</strain>
    </source>
</reference>
<dbReference type="CDD" id="cd00038">
    <property type="entry name" value="CAP_ED"/>
    <property type="match status" value="1"/>
</dbReference>
<protein>
    <recommendedName>
        <fullName evidence="1">Cyclic nucleotide-binding domain-containing protein</fullName>
    </recommendedName>
</protein>